<dbReference type="RefSeq" id="WP_031546378.1">
    <property type="nucleotide sequence ID" value="NZ_JANSWH010000069.1"/>
</dbReference>
<dbReference type="PANTHER" id="PTHR12110">
    <property type="entry name" value="HYDROXYPYRUVATE ISOMERASE"/>
    <property type="match status" value="1"/>
</dbReference>
<gene>
    <name evidence="2" type="ORF">CSX02_00630</name>
</gene>
<dbReference type="InterPro" id="IPR050312">
    <property type="entry name" value="IolE/XylAMocC-like"/>
</dbReference>
<dbReference type="Gene3D" id="3.20.20.150">
    <property type="entry name" value="Divalent-metal-dependent TIM barrel enzymes"/>
    <property type="match status" value="1"/>
</dbReference>
<dbReference type="PANTHER" id="PTHR12110:SF21">
    <property type="entry name" value="XYLOSE ISOMERASE-LIKE TIM BARREL DOMAIN-CONTAINING PROTEIN"/>
    <property type="match status" value="1"/>
</dbReference>
<keyword evidence="3" id="KW-1185">Reference proteome</keyword>
<reference evidence="2 3" key="1">
    <citation type="submission" date="2017-10" db="EMBL/GenBank/DDBJ databases">
        <title>Resolving the taxonomy of Roseburia spp., Eubacterium rectale and Agathobacter spp. through phylogenomic analysis.</title>
        <authorList>
            <person name="Sheridan P.O."/>
            <person name="Walker A.W."/>
            <person name="Duncan S.H."/>
            <person name="Scott K.P."/>
            <person name="Toole P.W.O."/>
            <person name="Luis P."/>
            <person name="Flint H.J."/>
        </authorList>
    </citation>
    <scope>NUCLEOTIDE SEQUENCE [LARGE SCALE GENOMIC DNA]</scope>
    <source>
        <strain evidence="2 3">JK623</strain>
    </source>
</reference>
<proteinExistence type="predicted"/>
<feature type="domain" description="Xylose isomerase-like TIM barrel" evidence="1">
    <location>
        <begin position="20"/>
        <end position="295"/>
    </location>
</feature>
<dbReference type="InterPro" id="IPR013022">
    <property type="entry name" value="Xyl_isomerase-like_TIM-brl"/>
</dbReference>
<evidence type="ECO:0000259" key="1">
    <source>
        <dbReference type="Pfam" id="PF01261"/>
    </source>
</evidence>
<evidence type="ECO:0000313" key="3">
    <source>
        <dbReference type="Proteomes" id="UP000224563"/>
    </source>
</evidence>
<dbReference type="Pfam" id="PF01261">
    <property type="entry name" value="AP_endonuc_2"/>
    <property type="match status" value="1"/>
</dbReference>
<sequence>MKLGFVSAILDQNNYEEMMDIASEMGFECVEVACWPQGKAERRYAGVSHIDAERVLEDDAYAKHIVDYAKEKGVQISSLAFYPNTMDGDLEKRNAAVEHLKALIKASNKLGVGMVTTFIGRDQTKTVEENLELVKEIWPPIIKLAEEQNVKVAIENCPMLFGPDQWPGGQNLFTTPAIWKKVFEILPSKNFGINYDPSHFVWQMIDYIKPLYEFKDKIFHVHYKDIKVYPDKLNQVGIMAYPLDFMSPKLPGYGDVDWGKYVSALTDIGYDGFTCIEIEDKFFEGSQEKVLDSLRLSKRYMSNFVI</sequence>
<dbReference type="SUPFAM" id="SSF51658">
    <property type="entry name" value="Xylose isomerase-like"/>
    <property type="match status" value="1"/>
</dbReference>
<organism evidence="2 3">
    <name type="scientific">Agathobacter ruminis</name>
    <dbReference type="NCBI Taxonomy" id="1712665"/>
    <lineage>
        <taxon>Bacteria</taxon>
        <taxon>Bacillati</taxon>
        <taxon>Bacillota</taxon>
        <taxon>Clostridia</taxon>
        <taxon>Lachnospirales</taxon>
        <taxon>Lachnospiraceae</taxon>
        <taxon>Agathobacter</taxon>
    </lineage>
</organism>
<evidence type="ECO:0000313" key="2">
    <source>
        <dbReference type="EMBL" id="PHU38844.1"/>
    </source>
</evidence>
<dbReference type="Proteomes" id="UP000224563">
    <property type="component" value="Unassembled WGS sequence"/>
</dbReference>
<dbReference type="AlphaFoldDB" id="A0A2G3E6H2"/>
<reference evidence="2 3" key="2">
    <citation type="submission" date="2017-10" db="EMBL/GenBank/DDBJ databases">
        <authorList>
            <person name="Banno H."/>
            <person name="Chua N.-H."/>
        </authorList>
    </citation>
    <scope>NUCLEOTIDE SEQUENCE [LARGE SCALE GENOMIC DNA]</scope>
    <source>
        <strain evidence="2 3">JK623</strain>
    </source>
</reference>
<dbReference type="EMBL" id="PDYG01000002">
    <property type="protein sequence ID" value="PHU38844.1"/>
    <property type="molecule type" value="Genomic_DNA"/>
</dbReference>
<name>A0A2G3E6H2_9FIRM</name>
<dbReference type="InterPro" id="IPR036237">
    <property type="entry name" value="Xyl_isomerase-like_sf"/>
</dbReference>
<accession>A0A2G3E6H2</accession>
<keyword evidence="2" id="KW-0413">Isomerase</keyword>
<protein>
    <submittedName>
        <fullName evidence="2">Sugar phosphate isomerase/epimerase</fullName>
    </submittedName>
</protein>
<comment type="caution">
    <text evidence="2">The sequence shown here is derived from an EMBL/GenBank/DDBJ whole genome shotgun (WGS) entry which is preliminary data.</text>
</comment>
<dbReference type="GO" id="GO:0016853">
    <property type="term" value="F:isomerase activity"/>
    <property type="evidence" value="ECO:0007669"/>
    <property type="project" value="UniProtKB-KW"/>
</dbReference>